<evidence type="ECO:0000313" key="6">
    <source>
        <dbReference type="EMBL" id="GAA1653949.1"/>
    </source>
</evidence>
<evidence type="ECO:0000256" key="2">
    <source>
        <dbReference type="ARBA" id="ARBA00022917"/>
    </source>
</evidence>
<dbReference type="CDD" id="cd04171">
    <property type="entry name" value="SelB"/>
    <property type="match status" value="1"/>
</dbReference>
<feature type="compositionally biased region" description="Gly residues" evidence="4">
    <location>
        <begin position="288"/>
        <end position="329"/>
    </location>
</feature>
<dbReference type="PANTHER" id="PTHR42854:SF3">
    <property type="entry name" value="EUKARYOTIC TRANSLATION INITIATION FACTOR 2 SUBUNIT 3-RELATED"/>
    <property type="match status" value="1"/>
</dbReference>
<feature type="region of interest" description="Disordered" evidence="4">
    <location>
        <begin position="412"/>
        <end position="433"/>
    </location>
</feature>
<proteinExistence type="predicted"/>
<dbReference type="InterPro" id="IPR009000">
    <property type="entry name" value="Transl_B-barrel_sf"/>
</dbReference>
<dbReference type="RefSeq" id="WP_344114750.1">
    <property type="nucleotide sequence ID" value="NZ_BAAANE010000009.1"/>
</dbReference>
<dbReference type="InterPro" id="IPR036390">
    <property type="entry name" value="WH_DNA-bd_sf"/>
</dbReference>
<dbReference type="Proteomes" id="UP001501319">
    <property type="component" value="Unassembled WGS sequence"/>
</dbReference>
<protein>
    <recommendedName>
        <fullName evidence="5">Tr-type G domain-containing protein</fullName>
    </recommendedName>
</protein>
<dbReference type="SUPFAM" id="SSF52540">
    <property type="entry name" value="P-loop containing nucleoside triphosphate hydrolases"/>
    <property type="match status" value="1"/>
</dbReference>
<keyword evidence="3" id="KW-0342">GTP-binding</keyword>
<dbReference type="EMBL" id="BAAANE010000009">
    <property type="protein sequence ID" value="GAA1653949.1"/>
    <property type="molecule type" value="Genomic_DNA"/>
</dbReference>
<evidence type="ECO:0000256" key="4">
    <source>
        <dbReference type="SAM" id="MobiDB-lite"/>
    </source>
</evidence>
<feature type="region of interest" description="Disordered" evidence="4">
    <location>
        <begin position="272"/>
        <end position="345"/>
    </location>
</feature>
<dbReference type="InterPro" id="IPR050543">
    <property type="entry name" value="eIF2G"/>
</dbReference>
<accession>A0ABN2FMM9</accession>
<dbReference type="InterPro" id="IPR036388">
    <property type="entry name" value="WH-like_DNA-bd_sf"/>
</dbReference>
<evidence type="ECO:0000256" key="1">
    <source>
        <dbReference type="ARBA" id="ARBA00022741"/>
    </source>
</evidence>
<organism evidence="6 7">
    <name type="scientific">Kribbella alba</name>
    <dbReference type="NCBI Taxonomy" id="190197"/>
    <lineage>
        <taxon>Bacteria</taxon>
        <taxon>Bacillati</taxon>
        <taxon>Actinomycetota</taxon>
        <taxon>Actinomycetes</taxon>
        <taxon>Propionibacteriales</taxon>
        <taxon>Kribbellaceae</taxon>
        <taxon>Kribbella</taxon>
    </lineage>
</organism>
<dbReference type="Gene3D" id="3.40.50.300">
    <property type="entry name" value="P-loop containing nucleotide triphosphate hydrolases"/>
    <property type="match status" value="1"/>
</dbReference>
<dbReference type="SUPFAM" id="SSF46785">
    <property type="entry name" value="Winged helix' DNA-binding domain"/>
    <property type="match status" value="1"/>
</dbReference>
<evidence type="ECO:0000256" key="3">
    <source>
        <dbReference type="ARBA" id="ARBA00023134"/>
    </source>
</evidence>
<comment type="caution">
    <text evidence="6">The sequence shown here is derived from an EMBL/GenBank/DDBJ whole genome shotgun (WGS) entry which is preliminary data.</text>
</comment>
<feature type="compositionally biased region" description="Basic and acidic residues" evidence="4">
    <location>
        <begin position="330"/>
        <end position="341"/>
    </location>
</feature>
<dbReference type="SUPFAM" id="SSF50447">
    <property type="entry name" value="Translation proteins"/>
    <property type="match status" value="1"/>
</dbReference>
<dbReference type="Pfam" id="PF00009">
    <property type="entry name" value="GTP_EFTU"/>
    <property type="match status" value="1"/>
</dbReference>
<keyword evidence="1" id="KW-0547">Nucleotide-binding</keyword>
<dbReference type="Gene3D" id="2.40.30.10">
    <property type="entry name" value="Translation factors"/>
    <property type="match status" value="1"/>
</dbReference>
<evidence type="ECO:0000313" key="7">
    <source>
        <dbReference type="Proteomes" id="UP001501319"/>
    </source>
</evidence>
<keyword evidence="2" id="KW-0648">Protein biosynthesis</keyword>
<dbReference type="InterPro" id="IPR015191">
    <property type="entry name" value="SelB_WHD4"/>
</dbReference>
<feature type="compositionally biased region" description="Basic and acidic residues" evidence="4">
    <location>
        <begin position="413"/>
        <end position="433"/>
    </location>
</feature>
<evidence type="ECO:0000259" key="5">
    <source>
        <dbReference type="PROSITE" id="PS51722"/>
    </source>
</evidence>
<dbReference type="PROSITE" id="PS51722">
    <property type="entry name" value="G_TR_2"/>
    <property type="match status" value="1"/>
</dbReference>
<dbReference type="PANTHER" id="PTHR42854">
    <property type="entry name" value="EUKARYOTIC TRANSLATION INITIATION FACTOR 2 SUBUNIT 3 FAMILY MEMBER"/>
    <property type="match status" value="1"/>
</dbReference>
<sequence length="658" mass="68564">MYVVATAGHVDHGKSTLVRALTGTDPDRLEEERRRGLTIALGYCWTDLPGVGEVAFVDVPGHERFISTMLAGVGPVPAVLFVVAADDSWMPQAAEHLAALDAFGVEHAVVAVTRADLADPMPAAERAAAELARTSMRGAPVIPVSAMTGDGLPELRSALAALTGTLSTPAPDADVRLWVDRRFTVHGAGTIVTGTLPAGTIAVGDRLAVGDDLVRVRGIEALGRTREQVSGVARVALNLGSKVPEALRRDSVLVTPDHWHWTTSVDVVVHPPVAMRGGSGKTVHSDSGIGGRDGSGAGGQDGSGAGGPDGSGAGGRDGSGAGGRDGSGGGRRDGSGARMRDGSGVAVSGRAGLVLHVGAVAETVHYRPLGDTHGRVLLRHPLPLRVGDRAILRDPGSRRLWGITVVDPVPPPLERRGSATRRAADLEDADGHPDLASEVRRRGIVRTALLRRIGVAPDPVDTAVVRAGDWLIDGERAAVLRDRLAEVVRSHAEQHPLDPGLPVQAAAGALRLPSAQIVAALISEPLRLSAGQVFAAADSGLPAALSDAIAEIVKELRGNPFQAPEGDRLRDAGLDRKSLAAAERAGLLIRLAENVVLLPGVETAAAQSLSDLPQPFTTSEARRCLNSSRRVVIPLLERLDRLGLTRRLADDRRLVVPT</sequence>
<reference evidence="6 7" key="1">
    <citation type="journal article" date="2019" name="Int. J. Syst. Evol. Microbiol.">
        <title>The Global Catalogue of Microorganisms (GCM) 10K type strain sequencing project: providing services to taxonomists for standard genome sequencing and annotation.</title>
        <authorList>
            <consortium name="The Broad Institute Genomics Platform"/>
            <consortium name="The Broad Institute Genome Sequencing Center for Infectious Disease"/>
            <person name="Wu L."/>
            <person name="Ma J."/>
        </authorList>
    </citation>
    <scope>NUCLEOTIDE SEQUENCE [LARGE SCALE GENOMIC DNA]</scope>
    <source>
        <strain evidence="6 7">JCM 14306</strain>
    </source>
</reference>
<name>A0ABN2FMM9_9ACTN</name>
<dbReference type="InterPro" id="IPR000795">
    <property type="entry name" value="T_Tr_GTP-bd_dom"/>
</dbReference>
<dbReference type="InterPro" id="IPR027417">
    <property type="entry name" value="P-loop_NTPase"/>
</dbReference>
<feature type="domain" description="Tr-type G" evidence="5">
    <location>
        <begin position="1"/>
        <end position="167"/>
    </location>
</feature>
<dbReference type="Pfam" id="PF09107">
    <property type="entry name" value="WHD_3rd_SelB"/>
    <property type="match status" value="1"/>
</dbReference>
<gene>
    <name evidence="6" type="ORF">GCM10009744_52680</name>
</gene>
<keyword evidence="7" id="KW-1185">Reference proteome</keyword>
<dbReference type="Gene3D" id="1.10.10.10">
    <property type="entry name" value="Winged helix-like DNA-binding domain superfamily/Winged helix DNA-binding domain"/>
    <property type="match status" value="1"/>
</dbReference>